<name>A0A3B0QT03_9ZZZZ</name>
<reference evidence="1" key="1">
    <citation type="submission" date="2018-06" db="EMBL/GenBank/DDBJ databases">
        <authorList>
            <person name="Zhirakovskaya E."/>
        </authorList>
    </citation>
    <scope>NUCLEOTIDE SEQUENCE</scope>
</reference>
<dbReference type="PANTHER" id="PTHR35024">
    <property type="entry name" value="HYPOTHETICAL CYTOSOLIC PROTEIN"/>
    <property type="match status" value="1"/>
</dbReference>
<proteinExistence type="predicted"/>
<dbReference type="EMBL" id="UOEA01000073">
    <property type="protein sequence ID" value="VAV84774.1"/>
    <property type="molecule type" value="Genomic_DNA"/>
</dbReference>
<dbReference type="AlphaFoldDB" id="A0A3B0QT03"/>
<accession>A0A3B0QT03</accession>
<dbReference type="Pfam" id="PF04519">
    <property type="entry name" value="Bactofilin"/>
    <property type="match status" value="1"/>
</dbReference>
<dbReference type="InterPro" id="IPR007607">
    <property type="entry name" value="BacA/B"/>
</dbReference>
<dbReference type="PANTHER" id="PTHR35024:SF4">
    <property type="entry name" value="POLYMER-FORMING CYTOSKELETAL PROTEIN"/>
    <property type="match status" value="1"/>
</dbReference>
<gene>
    <name evidence="1" type="ORF">MNBD_DELTA01-1865</name>
</gene>
<evidence type="ECO:0000313" key="1">
    <source>
        <dbReference type="EMBL" id="VAV84774.1"/>
    </source>
</evidence>
<sequence>MKRGSEVAGFIGKGMRMEGKLVFDGSVRIEGHYKGEIESGGTLLVGEGALIEGEVRVSTVIVSGEIRGIISAGTRVELKSPCRVIGDINTPNLLMDEGVVFEGNCVMTKAGVSIEQRAVEKVGV</sequence>
<organism evidence="1">
    <name type="scientific">hydrothermal vent metagenome</name>
    <dbReference type="NCBI Taxonomy" id="652676"/>
    <lineage>
        <taxon>unclassified sequences</taxon>
        <taxon>metagenomes</taxon>
        <taxon>ecological metagenomes</taxon>
    </lineage>
</organism>
<evidence type="ECO:0008006" key="2">
    <source>
        <dbReference type="Google" id="ProtNLM"/>
    </source>
</evidence>
<protein>
    <recommendedName>
        <fullName evidence="2">Polymer-forming cytoskeletal protein</fullName>
    </recommendedName>
</protein>